<evidence type="ECO:0000313" key="1">
    <source>
        <dbReference type="EMBL" id="RDU67127.1"/>
    </source>
</evidence>
<name>A0A3D8IPA4_9HELI</name>
<keyword evidence="2" id="KW-1185">Reference proteome</keyword>
<accession>A0A3D8IPA4</accession>
<gene>
    <name evidence="1" type="ORF">CQA53_02430</name>
</gene>
<proteinExistence type="predicted"/>
<sequence>MSKKIRKIFGITKEIITKQKGLYICTRHLYRICGLPIFFRDNRESYRIHTFSPHLMVIQIAEYIVKSPDIAEKIYNLTRGVDSKQANNIIRVIKRLQQMYLHPHHTIQIDSLNNKEELEQIQKVRQFGNDILEITPPPPQYK</sequence>
<dbReference type="Proteomes" id="UP000256379">
    <property type="component" value="Unassembled WGS sequence"/>
</dbReference>
<dbReference type="RefSeq" id="WP_115542424.1">
    <property type="nucleotide sequence ID" value="NZ_NXLQ01000002.1"/>
</dbReference>
<reference evidence="1 2" key="1">
    <citation type="submission" date="2018-04" db="EMBL/GenBank/DDBJ databases">
        <title>Novel Campyloabacter and Helicobacter Species and Strains.</title>
        <authorList>
            <person name="Mannion A.J."/>
            <person name="Shen Z."/>
            <person name="Fox J.G."/>
        </authorList>
    </citation>
    <scope>NUCLEOTIDE SEQUENCE [LARGE SCALE GENOMIC DNA]</scope>
    <source>
        <strain evidence="1 2">MIT 17-337</strain>
    </source>
</reference>
<comment type="caution">
    <text evidence="1">The sequence shown here is derived from an EMBL/GenBank/DDBJ whole genome shotgun (WGS) entry which is preliminary data.</text>
</comment>
<evidence type="ECO:0000313" key="2">
    <source>
        <dbReference type="Proteomes" id="UP000256379"/>
    </source>
</evidence>
<dbReference type="EMBL" id="NXLQ01000002">
    <property type="protein sequence ID" value="RDU67127.1"/>
    <property type="molecule type" value="Genomic_DNA"/>
</dbReference>
<protein>
    <submittedName>
        <fullName evidence="1">Uncharacterized protein</fullName>
    </submittedName>
</protein>
<organism evidence="1 2">
    <name type="scientific">Helicobacter didelphidarum</name>
    <dbReference type="NCBI Taxonomy" id="2040648"/>
    <lineage>
        <taxon>Bacteria</taxon>
        <taxon>Pseudomonadati</taxon>
        <taxon>Campylobacterota</taxon>
        <taxon>Epsilonproteobacteria</taxon>
        <taxon>Campylobacterales</taxon>
        <taxon>Helicobacteraceae</taxon>
        <taxon>Helicobacter</taxon>
    </lineage>
</organism>
<dbReference type="AlphaFoldDB" id="A0A3D8IPA4"/>